<dbReference type="InParanoid" id="G2Q1X4"/>
<reference evidence="1 2" key="1">
    <citation type="journal article" date="2011" name="Nat. Biotechnol.">
        <title>Comparative genomic analysis of the thermophilic biomass-degrading fungi Myceliophthora thermophila and Thielavia terrestris.</title>
        <authorList>
            <person name="Berka R.M."/>
            <person name="Grigoriev I.V."/>
            <person name="Otillar R."/>
            <person name="Salamov A."/>
            <person name="Grimwood J."/>
            <person name="Reid I."/>
            <person name="Ishmael N."/>
            <person name="John T."/>
            <person name="Darmond C."/>
            <person name="Moisan M.-C."/>
            <person name="Henrissat B."/>
            <person name="Coutinho P.M."/>
            <person name="Lombard V."/>
            <person name="Natvig D.O."/>
            <person name="Lindquist E."/>
            <person name="Schmutz J."/>
            <person name="Lucas S."/>
            <person name="Harris P."/>
            <person name="Powlowski J."/>
            <person name="Bellemare A."/>
            <person name="Taylor D."/>
            <person name="Butler G."/>
            <person name="de Vries R.P."/>
            <person name="Allijn I.E."/>
            <person name="van den Brink J."/>
            <person name="Ushinsky S."/>
            <person name="Storms R."/>
            <person name="Powell A.J."/>
            <person name="Paulsen I.T."/>
            <person name="Elbourne L.D.H."/>
            <person name="Baker S.E."/>
            <person name="Magnuson J."/>
            <person name="LaBoissiere S."/>
            <person name="Clutterbuck A.J."/>
            <person name="Martinez D."/>
            <person name="Wogulis M."/>
            <person name="de Leon A.L."/>
            <person name="Rey M.W."/>
            <person name="Tsang A."/>
        </authorList>
    </citation>
    <scope>NUCLEOTIDE SEQUENCE [LARGE SCALE GENOMIC DNA]</scope>
    <source>
        <strain evidence="2">ATCC 42464 / BCRC 31852 / DSM 1799</strain>
    </source>
</reference>
<keyword evidence="2" id="KW-1185">Reference proteome</keyword>
<dbReference type="VEuPathDB" id="FungiDB:MYCTH_2054138"/>
<dbReference type="GeneID" id="11511604"/>
<dbReference type="HOGENOM" id="CLU_119592_1_0_1"/>
<gene>
    <name evidence="1" type="ORF">MYCTH_2054138</name>
</gene>
<dbReference type="EMBL" id="CP003002">
    <property type="protein sequence ID" value="AEO54206.1"/>
    <property type="molecule type" value="Genomic_DNA"/>
</dbReference>
<dbReference type="eggNOG" id="ENOG502T43U">
    <property type="taxonomic scope" value="Eukaryota"/>
</dbReference>
<dbReference type="OrthoDB" id="3344950at2759"/>
<evidence type="ECO:0000313" key="2">
    <source>
        <dbReference type="Proteomes" id="UP000007322"/>
    </source>
</evidence>
<protein>
    <submittedName>
        <fullName evidence="1">Uncharacterized protein</fullName>
    </submittedName>
</protein>
<dbReference type="AlphaFoldDB" id="G2Q1X4"/>
<accession>G2Q1X4</accession>
<sequence length="146" mass="16403">QATVSTVQLSQPHKPGEESIRVFEQIQHELKRSLVRIRHEYRKHEPECFAAAEHLSDAQLTAFGPDDLDEVRIAVSAYGLHVFGKVRIPALPDEGPAYVHFRAFTGGPDDRATLHSIHTEEREGGDGGHAYRAIFTKDDSLDWFDS</sequence>
<proteinExistence type="predicted"/>
<dbReference type="RefSeq" id="XP_003659451.1">
    <property type="nucleotide sequence ID" value="XM_003659403.1"/>
</dbReference>
<dbReference type="OMA" id="HEPEYFA"/>
<name>G2Q1X4_THET4</name>
<dbReference type="Proteomes" id="UP000007322">
    <property type="component" value="Chromosome 1"/>
</dbReference>
<organism evidence="1 2">
    <name type="scientific">Thermothelomyces thermophilus (strain ATCC 42464 / BCRC 31852 / DSM 1799)</name>
    <name type="common">Sporotrichum thermophile</name>
    <dbReference type="NCBI Taxonomy" id="573729"/>
    <lineage>
        <taxon>Eukaryota</taxon>
        <taxon>Fungi</taxon>
        <taxon>Dikarya</taxon>
        <taxon>Ascomycota</taxon>
        <taxon>Pezizomycotina</taxon>
        <taxon>Sordariomycetes</taxon>
        <taxon>Sordariomycetidae</taxon>
        <taxon>Sordariales</taxon>
        <taxon>Chaetomiaceae</taxon>
        <taxon>Thermothelomyces</taxon>
    </lineage>
</organism>
<evidence type="ECO:0000313" key="1">
    <source>
        <dbReference type="EMBL" id="AEO54206.1"/>
    </source>
</evidence>
<dbReference type="KEGG" id="mtm:MYCTH_2054138"/>
<feature type="non-terminal residue" evidence="1">
    <location>
        <position position="1"/>
    </location>
</feature>